<keyword evidence="5 7" id="KW-1133">Transmembrane helix</keyword>
<evidence type="ECO:0000256" key="7">
    <source>
        <dbReference type="SAM" id="Phobius"/>
    </source>
</evidence>
<keyword evidence="4" id="KW-0067">ATP-binding</keyword>
<organism evidence="9 10">
    <name type="scientific">Vibrio lentus</name>
    <dbReference type="NCBI Taxonomy" id="136468"/>
    <lineage>
        <taxon>Bacteria</taxon>
        <taxon>Pseudomonadati</taxon>
        <taxon>Pseudomonadota</taxon>
        <taxon>Gammaproteobacteria</taxon>
        <taxon>Vibrionales</taxon>
        <taxon>Vibrionaceae</taxon>
        <taxon>Vibrio</taxon>
    </lineage>
</organism>
<evidence type="ECO:0000256" key="3">
    <source>
        <dbReference type="ARBA" id="ARBA00022741"/>
    </source>
</evidence>
<evidence type="ECO:0000256" key="2">
    <source>
        <dbReference type="ARBA" id="ARBA00022692"/>
    </source>
</evidence>
<dbReference type="InterPro" id="IPR003439">
    <property type="entry name" value="ABC_transporter-like_ATP-bd"/>
</dbReference>
<feature type="transmembrane region" description="Helical" evidence="7">
    <location>
        <begin position="229"/>
        <end position="250"/>
    </location>
</feature>
<keyword evidence="2 7" id="KW-0812">Transmembrane</keyword>
<comment type="subcellular location">
    <subcellularLocation>
        <location evidence="1">Cell membrane</location>
        <topology evidence="1">Multi-pass membrane protein</topology>
    </subcellularLocation>
</comment>
<name>A0A2N7KC98_9VIBR</name>
<dbReference type="InterPro" id="IPR036640">
    <property type="entry name" value="ABC1_TM_sf"/>
</dbReference>
<gene>
    <name evidence="9" type="ORF">BCT49_24960</name>
</gene>
<protein>
    <recommendedName>
        <fullName evidence="8">ABC transporter domain-containing protein</fullName>
    </recommendedName>
</protein>
<accession>A0A2N7KC98</accession>
<keyword evidence="3" id="KW-0547">Nucleotide-binding</keyword>
<dbReference type="GO" id="GO:0005886">
    <property type="term" value="C:plasma membrane"/>
    <property type="evidence" value="ECO:0007669"/>
    <property type="project" value="UniProtKB-SubCell"/>
</dbReference>
<evidence type="ECO:0000313" key="9">
    <source>
        <dbReference type="EMBL" id="PMM72985.1"/>
    </source>
</evidence>
<feature type="transmembrane region" description="Helical" evidence="7">
    <location>
        <begin position="151"/>
        <end position="173"/>
    </location>
</feature>
<evidence type="ECO:0000256" key="1">
    <source>
        <dbReference type="ARBA" id="ARBA00004651"/>
    </source>
</evidence>
<dbReference type="SUPFAM" id="SSF90123">
    <property type="entry name" value="ABC transporter transmembrane region"/>
    <property type="match status" value="1"/>
</dbReference>
<dbReference type="GO" id="GO:0005524">
    <property type="term" value="F:ATP binding"/>
    <property type="evidence" value="ECO:0007669"/>
    <property type="project" value="UniProtKB-KW"/>
</dbReference>
<dbReference type="Gene3D" id="3.40.50.300">
    <property type="entry name" value="P-loop containing nucleotide triphosphate hydrolases"/>
    <property type="match status" value="1"/>
</dbReference>
<feature type="transmembrane region" description="Helical" evidence="7">
    <location>
        <begin position="119"/>
        <end position="139"/>
    </location>
</feature>
<evidence type="ECO:0000259" key="8">
    <source>
        <dbReference type="PROSITE" id="PS50893"/>
    </source>
</evidence>
<sequence>MINTFLSLANELGIKHPQSLGKKLGHTVGEELIIKKMEQEFDNSLFSYKIISNQISHNTKINSPFVVSVNGIYELIKYANGLYYNRLGQVELDNYIGCRFFSIRSISKIKKPSDLVSDIVNFTPVWSLFLLLLTPFALITPIYTNIFNTRLIYSSSVSTLIVVSVFFLFAYVLEFFAKKYIKDKCIQANGESALKFETYILGFTSRYKGFFAVHSIKTVEQYRKMVWEFIPYIACDILSFIMFFVTLSIFVSWLSVYFLLFYAVVFVIFYLYRSKLYKYLIEQESSSNDVLKLRISNVFHRDSIPFINKFSVFSKYLRVYGVSQHYEDKITRFNFFWDELTKMVSFLALFVLFFISFVSISASELNPAYMIVLFIISSRLSGLMSQIVTRLSYLKASFIHLHQSMEGLFTEEVLESNVSKIGMNIEELDKIKVSNLTLSCDQKTLLKSINLKFHKGILYGIKGPVGSGKSTLLKSILGINKDYKGKVEYDGVDMNVIDNNFFETKVSYLSSEASFLSGSLYENFLFRNCTSSKIINNILKECFGDRVFDYQSLYVDDIENIAMSTGQKRRLLFMMSLLDRSLLYVFDEVLVNMSKGDISRSIEYMRKYNSNAITIMVSHNESILSACDVVYEINRGTLSSQV</sequence>
<dbReference type="PANTHER" id="PTHR43158">
    <property type="entry name" value="SKFA PEPTIDE EXPORT ATP-BINDING PROTEIN SKFE"/>
    <property type="match status" value="1"/>
</dbReference>
<dbReference type="RefSeq" id="WP_102434488.1">
    <property type="nucleotide sequence ID" value="NZ_CAWNVI010000089.1"/>
</dbReference>
<dbReference type="InterPro" id="IPR003593">
    <property type="entry name" value="AAA+_ATPase"/>
</dbReference>
<dbReference type="SMART" id="SM00382">
    <property type="entry name" value="AAA"/>
    <property type="match status" value="1"/>
</dbReference>
<dbReference type="GO" id="GO:0016887">
    <property type="term" value="F:ATP hydrolysis activity"/>
    <property type="evidence" value="ECO:0007669"/>
    <property type="project" value="InterPro"/>
</dbReference>
<dbReference type="AlphaFoldDB" id="A0A2N7KC98"/>
<feature type="transmembrane region" description="Helical" evidence="7">
    <location>
        <begin position="256"/>
        <end position="272"/>
    </location>
</feature>
<keyword evidence="6 7" id="KW-0472">Membrane</keyword>
<feature type="transmembrane region" description="Helical" evidence="7">
    <location>
        <begin position="343"/>
        <end position="362"/>
    </location>
</feature>
<dbReference type="Proteomes" id="UP000235406">
    <property type="component" value="Unassembled WGS sequence"/>
</dbReference>
<evidence type="ECO:0000256" key="5">
    <source>
        <dbReference type="ARBA" id="ARBA00022989"/>
    </source>
</evidence>
<evidence type="ECO:0000313" key="10">
    <source>
        <dbReference type="Proteomes" id="UP000235406"/>
    </source>
</evidence>
<reference evidence="10" key="1">
    <citation type="submission" date="2016-07" db="EMBL/GenBank/DDBJ databases">
        <title>Nontailed viruses are major unrecognized killers of bacteria in the ocean.</title>
        <authorList>
            <person name="Kauffman K."/>
            <person name="Hussain F."/>
            <person name="Yang J."/>
            <person name="Arevalo P."/>
            <person name="Brown J."/>
            <person name="Cutler M."/>
            <person name="Kelly L."/>
            <person name="Polz M.F."/>
        </authorList>
    </citation>
    <scope>NUCLEOTIDE SEQUENCE [LARGE SCALE GENOMIC DNA]</scope>
    <source>
        <strain evidence="10">10N.261.46.F8</strain>
    </source>
</reference>
<proteinExistence type="predicted"/>
<dbReference type="InterPro" id="IPR027417">
    <property type="entry name" value="P-loop_NTPase"/>
</dbReference>
<dbReference type="Pfam" id="PF00005">
    <property type="entry name" value="ABC_tran"/>
    <property type="match status" value="1"/>
</dbReference>
<dbReference type="OrthoDB" id="5906586at2"/>
<dbReference type="PROSITE" id="PS50893">
    <property type="entry name" value="ABC_TRANSPORTER_2"/>
    <property type="match status" value="1"/>
</dbReference>
<comment type="caution">
    <text evidence="9">The sequence shown here is derived from an EMBL/GenBank/DDBJ whole genome shotgun (WGS) entry which is preliminary data.</text>
</comment>
<feature type="domain" description="ABC transporter" evidence="8">
    <location>
        <begin position="431"/>
        <end position="642"/>
    </location>
</feature>
<dbReference type="EMBL" id="MCZK01000089">
    <property type="protein sequence ID" value="PMM72985.1"/>
    <property type="molecule type" value="Genomic_DNA"/>
</dbReference>
<evidence type="ECO:0000256" key="4">
    <source>
        <dbReference type="ARBA" id="ARBA00022840"/>
    </source>
</evidence>
<dbReference type="PANTHER" id="PTHR43158:SF2">
    <property type="entry name" value="SKFA PEPTIDE EXPORT ATP-BINDING PROTEIN SKFE"/>
    <property type="match status" value="1"/>
</dbReference>
<evidence type="ECO:0000256" key="6">
    <source>
        <dbReference type="ARBA" id="ARBA00023136"/>
    </source>
</evidence>
<dbReference type="SUPFAM" id="SSF52540">
    <property type="entry name" value="P-loop containing nucleoside triphosphate hydrolases"/>
    <property type="match status" value="1"/>
</dbReference>